<dbReference type="PANTHER" id="PTHR37829">
    <property type="entry name" value="PHAGE-LIKE ELEMENT PBSX PROTEIN XKDT"/>
    <property type="match status" value="1"/>
</dbReference>
<feature type="domain" description="Baseplate J-like C-terminal" evidence="4">
    <location>
        <begin position="266"/>
        <end position="332"/>
    </location>
</feature>
<reference evidence="6" key="1">
    <citation type="journal article" date="2020" name="MBio">
        <title>Horizontal gene transfer to a defensive symbiont with a reduced genome amongst a multipartite beetle microbiome.</title>
        <authorList>
            <person name="Waterworth S.C."/>
            <person name="Florez L.V."/>
            <person name="Rees E.R."/>
            <person name="Hertweck C."/>
            <person name="Kaltenpoth M."/>
            <person name="Kwan J.C."/>
        </authorList>
    </citation>
    <scope>NUCLEOTIDE SEQUENCE [LARGE SCALE GENOMIC DNA]</scope>
</reference>
<protein>
    <recommendedName>
        <fullName evidence="7">Baseplate J/gp47 family protein</fullName>
    </recommendedName>
</protein>
<proteinExistence type="inferred from homology"/>
<dbReference type="InterPro" id="IPR052399">
    <property type="entry name" value="Phage_Baseplate_Assmbl_Protein"/>
</dbReference>
<dbReference type="Proteomes" id="UP000462435">
    <property type="component" value="Unassembled WGS sequence"/>
</dbReference>
<evidence type="ECO:0000256" key="1">
    <source>
        <dbReference type="ARBA" id="ARBA00038087"/>
    </source>
</evidence>
<dbReference type="Pfam" id="PF26079">
    <property type="entry name" value="Baseplate_J_C"/>
    <property type="match status" value="1"/>
</dbReference>
<dbReference type="InterPro" id="IPR058531">
    <property type="entry name" value="Baseplate_J_M"/>
</dbReference>
<evidence type="ECO:0000313" key="6">
    <source>
        <dbReference type="Proteomes" id="UP000462435"/>
    </source>
</evidence>
<dbReference type="EMBL" id="WNDX01000127">
    <property type="protein sequence ID" value="KAF1041322.1"/>
    <property type="molecule type" value="Genomic_DNA"/>
</dbReference>
<dbReference type="Pfam" id="PF04865">
    <property type="entry name" value="Baseplate_J"/>
    <property type="match status" value="1"/>
</dbReference>
<comment type="caution">
    <text evidence="5">The sequence shown here is derived from an EMBL/GenBank/DDBJ whole genome shotgun (WGS) entry which is preliminary data.</text>
</comment>
<evidence type="ECO:0008006" key="7">
    <source>
        <dbReference type="Google" id="ProtNLM"/>
    </source>
</evidence>
<dbReference type="AlphaFoldDB" id="A0A7V8FUE5"/>
<evidence type="ECO:0000259" key="2">
    <source>
        <dbReference type="Pfam" id="PF04865"/>
    </source>
</evidence>
<feature type="domain" description="Baseplate J-like central" evidence="3">
    <location>
        <begin position="190"/>
        <end position="250"/>
    </location>
</feature>
<organism evidence="5 6">
    <name type="scientific">Herbaspirillum frisingense</name>
    <dbReference type="NCBI Taxonomy" id="92645"/>
    <lineage>
        <taxon>Bacteria</taxon>
        <taxon>Pseudomonadati</taxon>
        <taxon>Pseudomonadota</taxon>
        <taxon>Betaproteobacteria</taxon>
        <taxon>Burkholderiales</taxon>
        <taxon>Oxalobacteraceae</taxon>
        <taxon>Herbaspirillum</taxon>
    </lineage>
</organism>
<dbReference type="InterPro" id="IPR058530">
    <property type="entry name" value="Baseplate_J-like_C"/>
</dbReference>
<name>A0A7V8FUE5_9BURK</name>
<accession>A0A7V8FUE5</accession>
<dbReference type="Pfam" id="PF26078">
    <property type="entry name" value="Baseplate_J_M"/>
    <property type="match status" value="1"/>
</dbReference>
<evidence type="ECO:0000313" key="5">
    <source>
        <dbReference type="EMBL" id="KAF1041322.1"/>
    </source>
</evidence>
<comment type="similarity">
    <text evidence="1">Belongs to the Mu gp47/PBSX XkdT family.</text>
</comment>
<evidence type="ECO:0000259" key="4">
    <source>
        <dbReference type="Pfam" id="PF26079"/>
    </source>
</evidence>
<gene>
    <name evidence="5" type="ORF">GAK35_03376</name>
</gene>
<evidence type="ECO:0000259" key="3">
    <source>
        <dbReference type="Pfam" id="PF26078"/>
    </source>
</evidence>
<dbReference type="PANTHER" id="PTHR37829:SF3">
    <property type="entry name" value="PROTEIN JAYE-RELATED"/>
    <property type="match status" value="1"/>
</dbReference>
<dbReference type="InterPro" id="IPR006949">
    <property type="entry name" value="Barrel_Baseplate_J-like"/>
</dbReference>
<feature type="domain" description="Baseplate protein J-like barrel" evidence="2">
    <location>
        <begin position="87"/>
        <end position="159"/>
    </location>
</feature>
<sequence length="354" mass="37787">MLIPPLDAIRARILNSWRNLDPEIVVDTDSDNYIRATGIASAILGLYQYAKWGINQWFPDTADWDNLVRYASARGVTQKLAASALGTLAVTGTPTTSLPSGSVVQIGDQRQYQTLVPVAIGNDSKATVTVAALVPGTSGNLADNTPATLQSAPIGIDANAMILEMRGGTEDETQAAFLERMLEVLRNPEAGGNGYDYVRWAKQVDGVDRAFCYPKRRGAGTVDVAVLSNGLPPSEALRAKVQAAIDAKRPPYGDSMTLIIQQGAVAVSGVLHLADKVLLETVLPKIQAALQEYFGSLDPGETVYRQRIITIICSVNGVKDLELVLPAGNVTTRVDDSHIEQSTLGAINLTLPPP</sequence>